<dbReference type="Proteomes" id="UP001362999">
    <property type="component" value="Unassembled WGS sequence"/>
</dbReference>
<feature type="compositionally biased region" description="Acidic residues" evidence="1">
    <location>
        <begin position="412"/>
        <end position="431"/>
    </location>
</feature>
<accession>A0AAW0A478</accession>
<feature type="region of interest" description="Disordered" evidence="1">
    <location>
        <begin position="334"/>
        <end position="372"/>
    </location>
</feature>
<feature type="compositionally biased region" description="Low complexity" evidence="1">
    <location>
        <begin position="607"/>
        <end position="618"/>
    </location>
</feature>
<evidence type="ECO:0000313" key="2">
    <source>
        <dbReference type="EMBL" id="KAK7000919.1"/>
    </source>
</evidence>
<name>A0AAW0A478_9AGAR</name>
<organism evidence="2 3">
    <name type="scientific">Favolaschia claudopus</name>
    <dbReference type="NCBI Taxonomy" id="2862362"/>
    <lineage>
        <taxon>Eukaryota</taxon>
        <taxon>Fungi</taxon>
        <taxon>Dikarya</taxon>
        <taxon>Basidiomycota</taxon>
        <taxon>Agaricomycotina</taxon>
        <taxon>Agaricomycetes</taxon>
        <taxon>Agaricomycetidae</taxon>
        <taxon>Agaricales</taxon>
        <taxon>Marasmiineae</taxon>
        <taxon>Mycenaceae</taxon>
        <taxon>Favolaschia</taxon>
    </lineage>
</organism>
<dbReference type="AlphaFoldDB" id="A0AAW0A478"/>
<sequence length="671" mass="75798">MQQPRGDPEVVTGPIPAKPIPFSRSFGGCAVAQRASAQSALASLHVCLRTEPLNTITWNLFVPNPTAPPSTLLLRPQVHQVRAFFYQPHRNPTEYTDIQAEALAVSRPELQLYLQSLARSVFELFGTLRSVCAVWWYCAIDEFLGPSLTLNKKCGKNTEDVNSSYLLITKKEIDMRYQRMLAVHKQDWCTMSARKYKLVAKYNVGQFQYLSVLSHKEENPDLLNNAPWPFDLADLAPALLMFGHMGPAIVDNWAKLYSTEGEKATTEAMRTRARHLPPSLTMLQRIMFKPQPDMSDEEIQSLRSAFGTTDNAEPNPIVRYFAERASYAQKFTQSELAKPYPQRSDPSSSSQSSATQLMSDHAEESEESENAMTAAAAALEIAMELFDDVEGIGDGMDLVDDAIGGDLPVLTDSEEEEDDLMEEEPEDDADDLMEQEPLEPWVYNDMKDPTKEDERTWIEWGEDKVEEHVPQNALVFGEMADEIKEKRTMTYLKENSKLYTVGPTDFCGHAKAVEDGNGWIISLCQWDPTLSVVDQLKVNAAWKAIGAWLKGFRKDTRLLVRKAMNLRSKVRNEMRKSWPLARPMEEVDVLQEVLRRKQRARSKKASTKQAKAQQAAKAASKKNEKKAAVRRVRPPRPTDIVFRSARLSSMQHVPTASDLLNVERRGPRKSS</sequence>
<comment type="caution">
    <text evidence="2">The sequence shown here is derived from an EMBL/GenBank/DDBJ whole genome shotgun (WGS) entry which is preliminary data.</text>
</comment>
<feature type="region of interest" description="Disordered" evidence="1">
    <location>
        <begin position="408"/>
        <end position="431"/>
    </location>
</feature>
<feature type="region of interest" description="Disordered" evidence="1">
    <location>
        <begin position="599"/>
        <end position="671"/>
    </location>
</feature>
<gene>
    <name evidence="2" type="ORF">R3P38DRAFT_2796727</name>
</gene>
<feature type="compositionally biased region" description="Low complexity" evidence="1">
    <location>
        <begin position="339"/>
        <end position="359"/>
    </location>
</feature>
<keyword evidence="3" id="KW-1185">Reference proteome</keyword>
<evidence type="ECO:0000256" key="1">
    <source>
        <dbReference type="SAM" id="MobiDB-lite"/>
    </source>
</evidence>
<protein>
    <submittedName>
        <fullName evidence="2">Uncharacterized protein</fullName>
    </submittedName>
</protein>
<reference evidence="2 3" key="1">
    <citation type="journal article" date="2024" name="J Genomics">
        <title>Draft genome sequencing and assembly of Favolaschia claudopus CIRM-BRFM 2984 isolated from oak limbs.</title>
        <authorList>
            <person name="Navarro D."/>
            <person name="Drula E."/>
            <person name="Chaduli D."/>
            <person name="Cazenave R."/>
            <person name="Ahrendt S."/>
            <person name="Wang J."/>
            <person name="Lipzen A."/>
            <person name="Daum C."/>
            <person name="Barry K."/>
            <person name="Grigoriev I.V."/>
            <person name="Favel A."/>
            <person name="Rosso M.N."/>
            <person name="Martin F."/>
        </authorList>
    </citation>
    <scope>NUCLEOTIDE SEQUENCE [LARGE SCALE GENOMIC DNA]</scope>
    <source>
        <strain evidence="2 3">CIRM-BRFM 2984</strain>
    </source>
</reference>
<dbReference type="EMBL" id="JAWWNJ010000086">
    <property type="protein sequence ID" value="KAK7000919.1"/>
    <property type="molecule type" value="Genomic_DNA"/>
</dbReference>
<proteinExistence type="predicted"/>
<evidence type="ECO:0000313" key="3">
    <source>
        <dbReference type="Proteomes" id="UP001362999"/>
    </source>
</evidence>